<dbReference type="Pfam" id="PF14149">
    <property type="entry name" value="YhfH"/>
    <property type="match status" value="1"/>
</dbReference>
<evidence type="ECO:0000313" key="2">
    <source>
        <dbReference type="Proteomes" id="UP001234602"/>
    </source>
</evidence>
<gene>
    <name evidence="1" type="primary">yhfH</name>
    <name evidence="1" type="ORF">QUF89_00695</name>
</gene>
<dbReference type="InterPro" id="IPR022453">
    <property type="entry name" value="Znf_MqsA-type"/>
</dbReference>
<evidence type="ECO:0000313" key="1">
    <source>
        <dbReference type="EMBL" id="MDM5450795.1"/>
    </source>
</evidence>
<dbReference type="NCBIfam" id="TIGR03831">
    <property type="entry name" value="YgiT_finger"/>
    <property type="match status" value="1"/>
</dbReference>
<name>A0AAW7IA39_9BACI</name>
<protein>
    <submittedName>
        <fullName evidence="1">Protein YhfH</fullName>
    </submittedName>
</protein>
<organism evidence="1 2">
    <name type="scientific">Peribacillus simplex</name>
    <dbReference type="NCBI Taxonomy" id="1478"/>
    <lineage>
        <taxon>Bacteria</taxon>
        <taxon>Bacillati</taxon>
        <taxon>Bacillota</taxon>
        <taxon>Bacilli</taxon>
        <taxon>Bacillales</taxon>
        <taxon>Bacillaceae</taxon>
        <taxon>Peribacillus</taxon>
    </lineage>
</organism>
<proteinExistence type="predicted"/>
<dbReference type="RefSeq" id="WP_284149575.1">
    <property type="nucleotide sequence ID" value="NZ_CP011008.1"/>
</dbReference>
<sequence>MDRKNNKTKEEIFMQMKKSIEFFNNIPAKHCPECGDHIIEQAESYLMECDRCLSKRED</sequence>
<accession>A0AAW7IA39</accession>
<dbReference type="EMBL" id="JAUCEY010000006">
    <property type="protein sequence ID" value="MDM5450795.1"/>
    <property type="molecule type" value="Genomic_DNA"/>
</dbReference>
<dbReference type="Proteomes" id="UP001234602">
    <property type="component" value="Unassembled WGS sequence"/>
</dbReference>
<dbReference type="AlphaFoldDB" id="A0AAW7IA39"/>
<comment type="caution">
    <text evidence="1">The sequence shown here is derived from an EMBL/GenBank/DDBJ whole genome shotgun (WGS) entry which is preliminary data.</text>
</comment>
<dbReference type="InterPro" id="IPR025432">
    <property type="entry name" value="YhfH-like"/>
</dbReference>
<reference evidence="1" key="1">
    <citation type="submission" date="2023-06" db="EMBL/GenBank/DDBJ databases">
        <title>Comparative genomics of Bacillaceae isolates and their secondary metabolite potential.</title>
        <authorList>
            <person name="Song L."/>
            <person name="Nielsen L.J."/>
            <person name="Mohite O."/>
            <person name="Xu X."/>
            <person name="Weber T."/>
            <person name="Kovacs A.T."/>
        </authorList>
    </citation>
    <scope>NUCLEOTIDE SEQUENCE</scope>
    <source>
        <strain evidence="1">D8_B_37</strain>
    </source>
</reference>